<dbReference type="PANTHER" id="PTHR44054">
    <property type="entry name" value="SYNAPTIC VESICLE MEMBRANE PROTEIN VAT-1 HOMOLOG-LIKE"/>
    <property type="match status" value="1"/>
</dbReference>
<dbReference type="InterPro" id="IPR013154">
    <property type="entry name" value="ADH-like_N"/>
</dbReference>
<dbReference type="InterPro" id="IPR020843">
    <property type="entry name" value="ER"/>
</dbReference>
<dbReference type="InterPro" id="IPR013149">
    <property type="entry name" value="ADH-like_C"/>
</dbReference>
<dbReference type="SMART" id="SM00829">
    <property type="entry name" value="PKS_ER"/>
    <property type="match status" value="1"/>
</dbReference>
<gene>
    <name evidence="3" type="ORF">RKA07_13735</name>
</gene>
<dbReference type="Gene3D" id="3.40.50.720">
    <property type="entry name" value="NAD(P)-binding Rossmann-like Domain"/>
    <property type="match status" value="1"/>
</dbReference>
<evidence type="ECO:0000313" key="4">
    <source>
        <dbReference type="Proteomes" id="UP001267407"/>
    </source>
</evidence>
<reference evidence="3" key="1">
    <citation type="submission" date="2023-09" db="EMBL/GenBank/DDBJ databases">
        <title>Marinobacter sediminicola sp. nov. and Marinobacter maritimum sp. nov., isolated from marine sediment.</title>
        <authorList>
            <person name="An J."/>
        </authorList>
    </citation>
    <scope>NUCLEOTIDE SEQUENCE</scope>
    <source>
        <strain evidence="3">F60267</strain>
    </source>
</reference>
<keyword evidence="4" id="KW-1185">Reference proteome</keyword>
<dbReference type="InterPro" id="IPR036291">
    <property type="entry name" value="NAD(P)-bd_dom_sf"/>
</dbReference>
<name>A0ABU2HK95_9GAMM</name>
<dbReference type="Gene3D" id="3.90.180.10">
    <property type="entry name" value="Medium-chain alcohol dehydrogenases, catalytic domain"/>
    <property type="match status" value="1"/>
</dbReference>
<dbReference type="InterPro" id="IPR052100">
    <property type="entry name" value="SV-ATPase_mito-regulator"/>
</dbReference>
<comment type="caution">
    <text evidence="3">The sequence shown here is derived from an EMBL/GenBank/DDBJ whole genome shotgun (WGS) entry which is preliminary data.</text>
</comment>
<sequence length="338" mass="36237">MKRVIIPKAGSSSVLALKEFPSLEVGPGEVRISVKASGLNFADIMARQGLYQDAPGFPFTAGYEVSGVIDSIGDGVEEKWLGKPVMALTRFGGHASQVVVSLNQIFEKPGRLSYAQAAAIPVNYLTAWQALVICGALQPEDTVLIHNVGGGVGLAALDIAQHIGATTIGTASPGKHEYLLSRGLNYAIDYRNSDWYTELMHLTDGKGAELILDPLGGESWRKSYKALRASGRLAMFGISAASGNGIGSKLALAKTAVMMPIFHPISLMNENKSVFGINMGRLWHEPEKIRVWMGKIIAGVEEGWINPTIAESFSFEDAALAHDYIESRANIGKVVLTP</sequence>
<evidence type="ECO:0000313" key="3">
    <source>
        <dbReference type="EMBL" id="MDS1311158.1"/>
    </source>
</evidence>
<protein>
    <submittedName>
        <fullName evidence="3">Zinc-binding dehydrogenase</fullName>
    </submittedName>
</protein>
<dbReference type="RefSeq" id="WP_200203078.1">
    <property type="nucleotide sequence ID" value="NZ_JAVMBO010000017.1"/>
</dbReference>
<dbReference type="PANTHER" id="PTHR44054:SF1">
    <property type="entry name" value="SYNAPTIC VESICLE MEMBRANE PROTEIN VAT-1 HOMOLOG"/>
    <property type="match status" value="1"/>
</dbReference>
<evidence type="ECO:0000259" key="2">
    <source>
        <dbReference type="SMART" id="SM00829"/>
    </source>
</evidence>
<feature type="domain" description="Enoyl reductase (ER)" evidence="2">
    <location>
        <begin position="10"/>
        <end position="336"/>
    </location>
</feature>
<organism evidence="3 4">
    <name type="scientific">Marinobacter xiaoshiensis</name>
    <dbReference type="NCBI Taxonomy" id="3073652"/>
    <lineage>
        <taxon>Bacteria</taxon>
        <taxon>Pseudomonadati</taxon>
        <taxon>Pseudomonadota</taxon>
        <taxon>Gammaproteobacteria</taxon>
        <taxon>Pseudomonadales</taxon>
        <taxon>Marinobacteraceae</taxon>
        <taxon>Marinobacter</taxon>
    </lineage>
</organism>
<dbReference type="SUPFAM" id="SSF51735">
    <property type="entry name" value="NAD(P)-binding Rossmann-fold domains"/>
    <property type="match status" value="1"/>
</dbReference>
<dbReference type="Pfam" id="PF08240">
    <property type="entry name" value="ADH_N"/>
    <property type="match status" value="1"/>
</dbReference>
<evidence type="ECO:0000256" key="1">
    <source>
        <dbReference type="ARBA" id="ARBA00023002"/>
    </source>
</evidence>
<dbReference type="Pfam" id="PF00107">
    <property type="entry name" value="ADH_zinc_N"/>
    <property type="match status" value="1"/>
</dbReference>
<dbReference type="Proteomes" id="UP001267407">
    <property type="component" value="Unassembled WGS sequence"/>
</dbReference>
<dbReference type="SUPFAM" id="SSF50129">
    <property type="entry name" value="GroES-like"/>
    <property type="match status" value="1"/>
</dbReference>
<keyword evidence="1" id="KW-0560">Oxidoreductase</keyword>
<dbReference type="EMBL" id="JAVMBO010000017">
    <property type="protein sequence ID" value="MDS1311158.1"/>
    <property type="molecule type" value="Genomic_DNA"/>
</dbReference>
<accession>A0ABU2HK95</accession>
<dbReference type="InterPro" id="IPR011032">
    <property type="entry name" value="GroES-like_sf"/>
</dbReference>
<proteinExistence type="predicted"/>